<feature type="domain" description="PLL-like beta propeller" evidence="2">
    <location>
        <begin position="155"/>
        <end position="489"/>
    </location>
</feature>
<feature type="region of interest" description="Disordered" evidence="1">
    <location>
        <begin position="71"/>
        <end position="131"/>
    </location>
</feature>
<evidence type="ECO:0000256" key="1">
    <source>
        <dbReference type="SAM" id="MobiDB-lite"/>
    </source>
</evidence>
<dbReference type="EMBL" id="JAVFKD010000003">
    <property type="protein sequence ID" value="KAK5996322.1"/>
    <property type="molecule type" value="Genomic_DNA"/>
</dbReference>
<evidence type="ECO:0000313" key="3">
    <source>
        <dbReference type="EMBL" id="KAK5996322.1"/>
    </source>
</evidence>
<sequence>MALEVQEDIVSHQTGAFSAPEQEEFAPKFSLPTSSVTPWGPRDVGHEHDMPQMAYSEYHPGVLPQLVDTSTERNEPNLVNAPPVLDKPETEEPEEAEGRLPEKSDPGLTKRHKTSTTSLSPTPTSTLEGPFGVPTSIATTQAKPSICNQAVCPPVLSFAQVTNGKNWFLFGLGNDNAIWYREAGENKWLSGWTTLGGSFKSQPAAISSKAGRVDVFSTWSDGSIRAKTYQGNTWAGDWLNLGGESGSAPAVASPGDGTMTVLGLNSGQEMVLKSYNGTSWQPSPSAAWTVPKSGYLSASPVGAASPNGRIDIVSYGSFDPNPHDLGWIHITEGVVKGWEGNALAAPNLGYAGDPTIISTNNASDAFGIGTNNQVYQTTWTNATGYGKPQTLGGAVKSTPFVLATDTDRLDALAISTSGNLIHKARINGAWAPSWEDLGGFFNSAPLAVQPGKDWVAVWGLGPTGTVIHGNWSATNNATWGAGQWFDDGGNLTMDWFRAGPA</sequence>
<accession>A0ABR0SW30</accession>
<evidence type="ECO:0000259" key="2">
    <source>
        <dbReference type="Pfam" id="PF26607"/>
    </source>
</evidence>
<comment type="caution">
    <text evidence="3">The sequence shown here is derived from an EMBL/GenBank/DDBJ whole genome shotgun (WGS) entry which is preliminary data.</text>
</comment>
<dbReference type="SUPFAM" id="SSF89372">
    <property type="entry name" value="Fucose-specific lectin"/>
    <property type="match status" value="2"/>
</dbReference>
<gene>
    <name evidence="3" type="ORF">PT974_03077</name>
</gene>
<protein>
    <recommendedName>
        <fullName evidence="2">PLL-like beta propeller domain-containing protein</fullName>
    </recommendedName>
</protein>
<evidence type="ECO:0000313" key="4">
    <source>
        <dbReference type="Proteomes" id="UP001338125"/>
    </source>
</evidence>
<keyword evidence="4" id="KW-1185">Reference proteome</keyword>
<feature type="compositionally biased region" description="Low complexity" evidence="1">
    <location>
        <begin position="115"/>
        <end position="127"/>
    </location>
</feature>
<dbReference type="Proteomes" id="UP001338125">
    <property type="component" value="Unassembled WGS sequence"/>
</dbReference>
<name>A0ABR0SW30_9HYPO</name>
<feature type="compositionally biased region" description="Basic and acidic residues" evidence="1">
    <location>
        <begin position="86"/>
        <end position="105"/>
    </location>
</feature>
<reference evidence="3 4" key="1">
    <citation type="submission" date="2024-01" db="EMBL/GenBank/DDBJ databases">
        <title>Complete genome of Cladobotryum mycophilum ATHUM6906.</title>
        <authorList>
            <person name="Christinaki A.C."/>
            <person name="Myridakis A.I."/>
            <person name="Kouvelis V.N."/>
        </authorList>
    </citation>
    <scope>NUCLEOTIDE SEQUENCE [LARGE SCALE GENOMIC DNA]</scope>
    <source>
        <strain evidence="3 4">ATHUM6906</strain>
    </source>
</reference>
<organism evidence="3 4">
    <name type="scientific">Cladobotryum mycophilum</name>
    <dbReference type="NCBI Taxonomy" id="491253"/>
    <lineage>
        <taxon>Eukaryota</taxon>
        <taxon>Fungi</taxon>
        <taxon>Dikarya</taxon>
        <taxon>Ascomycota</taxon>
        <taxon>Pezizomycotina</taxon>
        <taxon>Sordariomycetes</taxon>
        <taxon>Hypocreomycetidae</taxon>
        <taxon>Hypocreales</taxon>
        <taxon>Hypocreaceae</taxon>
        <taxon>Cladobotryum</taxon>
    </lineage>
</organism>
<proteinExistence type="predicted"/>
<dbReference type="InterPro" id="IPR058502">
    <property type="entry name" value="PLL-like_beta-prop"/>
</dbReference>
<dbReference type="Pfam" id="PF26607">
    <property type="entry name" value="DUF8189"/>
    <property type="match status" value="1"/>
</dbReference>
<dbReference type="Gene3D" id="2.120.10.70">
    <property type="entry name" value="Fucose-specific lectin"/>
    <property type="match status" value="1"/>
</dbReference>
<feature type="region of interest" description="Disordered" evidence="1">
    <location>
        <begin position="1"/>
        <end position="48"/>
    </location>
</feature>